<dbReference type="EMBL" id="CP139779">
    <property type="protein sequence ID" value="WQB69821.1"/>
    <property type="molecule type" value="Genomic_DNA"/>
</dbReference>
<name>A0ABZ0V869_9MICO</name>
<evidence type="ECO:0008006" key="3">
    <source>
        <dbReference type="Google" id="ProtNLM"/>
    </source>
</evidence>
<sequence length="371" mass="40079">MPTPDIFAVGRGQYENIGDIILRRPLLRWARECGTLHVYVGNSPDGYDEGLGITGADRVYRSFGRWYAALVRSAAKGTAHSLYKPGEIQLTLVGMKEHVAMLPAATLVRVRGGAVGRVGVGARNFAAVPRAIMKPSNALSSYTRWRDDKTAAYLGVGAAMPDLGFAEGSPVEALRDAATGEKRDLLVVSLRDDTEVAPRPYPDRAWLDGIRLAADDLGLRIAVVTQVSVDDARTNLLARDVGAEIIVAWPEASDHLAQEQRLRAVYRRTAVAASDRLHVIVAAMTEGAAPVGLQLDDADKISRHFDTIGLKGVAVNSRGLSARELADEIIARAQRRDEALDALAGARERLENVRAELHELLAPRSVQTVSA</sequence>
<dbReference type="Proteomes" id="UP001324533">
    <property type="component" value="Chromosome"/>
</dbReference>
<keyword evidence="2" id="KW-1185">Reference proteome</keyword>
<reference evidence="1 2" key="1">
    <citation type="submission" date="2023-06" db="EMBL/GenBank/DDBJ databases">
        <title>Rock-solubilizing bacteria, Microbacterium invictum, promotes re-establishment of vegetation in rocky wasteland by accelerating rock bio-weathering and reshaping soil bacterial community.</title>
        <authorList>
            <person name="Liu C."/>
        </authorList>
    </citation>
    <scope>NUCLEOTIDE SEQUENCE [LARGE SCALE GENOMIC DNA]</scope>
    <source>
        <strain evidence="1 2">X-18</strain>
    </source>
</reference>
<evidence type="ECO:0000313" key="2">
    <source>
        <dbReference type="Proteomes" id="UP001324533"/>
    </source>
</evidence>
<accession>A0ABZ0V869</accession>
<protein>
    <recommendedName>
        <fullName evidence="3">Polysaccharide pyruvyl transferase domain-containing protein</fullName>
    </recommendedName>
</protein>
<dbReference type="RefSeq" id="WP_322409947.1">
    <property type="nucleotide sequence ID" value="NZ_CP139779.1"/>
</dbReference>
<organism evidence="1 2">
    <name type="scientific">Microbacterium invictum</name>
    <dbReference type="NCBI Taxonomy" id="515415"/>
    <lineage>
        <taxon>Bacteria</taxon>
        <taxon>Bacillati</taxon>
        <taxon>Actinomycetota</taxon>
        <taxon>Actinomycetes</taxon>
        <taxon>Micrococcales</taxon>
        <taxon>Microbacteriaceae</taxon>
        <taxon>Microbacterium</taxon>
    </lineage>
</organism>
<evidence type="ECO:0000313" key="1">
    <source>
        <dbReference type="EMBL" id="WQB69821.1"/>
    </source>
</evidence>
<proteinExistence type="predicted"/>
<gene>
    <name evidence="1" type="ORF">T9R20_14130</name>
</gene>